<dbReference type="SMART" id="SM01088">
    <property type="entry name" value="Col_cuticle_N"/>
    <property type="match status" value="1"/>
</dbReference>
<evidence type="ECO:0000313" key="4">
    <source>
        <dbReference type="EMBL" id="KAK5964645.1"/>
    </source>
</evidence>
<evidence type="ECO:0000259" key="3">
    <source>
        <dbReference type="SMART" id="SM01088"/>
    </source>
</evidence>
<dbReference type="AlphaFoldDB" id="A0AAN8F954"/>
<feature type="non-terminal residue" evidence="4">
    <location>
        <position position="127"/>
    </location>
</feature>
<keyword evidence="2" id="KW-0812">Transmembrane</keyword>
<keyword evidence="2" id="KW-1133">Transmembrane helix</keyword>
<keyword evidence="2" id="KW-0472">Membrane</keyword>
<organism evidence="4 5">
    <name type="scientific">Trichostrongylus colubriformis</name>
    <name type="common">Black scour worm</name>
    <dbReference type="NCBI Taxonomy" id="6319"/>
    <lineage>
        <taxon>Eukaryota</taxon>
        <taxon>Metazoa</taxon>
        <taxon>Ecdysozoa</taxon>
        <taxon>Nematoda</taxon>
        <taxon>Chromadorea</taxon>
        <taxon>Rhabditida</taxon>
        <taxon>Rhabditina</taxon>
        <taxon>Rhabditomorpha</taxon>
        <taxon>Strongyloidea</taxon>
        <taxon>Trichostrongylidae</taxon>
        <taxon>Trichostrongylus</taxon>
    </lineage>
</organism>
<feature type="transmembrane region" description="Helical" evidence="2">
    <location>
        <begin position="20"/>
        <end position="43"/>
    </location>
</feature>
<proteinExistence type="predicted"/>
<dbReference type="InterPro" id="IPR002486">
    <property type="entry name" value="Col_cuticle_N"/>
</dbReference>
<comment type="caution">
    <text evidence="4">The sequence shown here is derived from an EMBL/GenBank/DDBJ whole genome shotgun (WGS) entry which is preliminary data.</text>
</comment>
<dbReference type="PROSITE" id="PS51257">
    <property type="entry name" value="PROKAR_LIPOPROTEIN"/>
    <property type="match status" value="1"/>
</dbReference>
<evidence type="ECO:0000256" key="1">
    <source>
        <dbReference type="ARBA" id="ARBA00022737"/>
    </source>
</evidence>
<dbReference type="Pfam" id="PF01484">
    <property type="entry name" value="Col_cuticle_N"/>
    <property type="match status" value="1"/>
</dbReference>
<protein>
    <submittedName>
        <fullName evidence="4">Nematode cuticle collagen domain protein</fullName>
    </submittedName>
</protein>
<evidence type="ECO:0000313" key="5">
    <source>
        <dbReference type="Proteomes" id="UP001331761"/>
    </source>
</evidence>
<dbReference type="EMBL" id="WIXE01025534">
    <property type="protein sequence ID" value="KAK5964645.1"/>
    <property type="molecule type" value="Genomic_DNA"/>
</dbReference>
<dbReference type="GO" id="GO:0042302">
    <property type="term" value="F:structural constituent of cuticle"/>
    <property type="evidence" value="ECO:0007669"/>
    <property type="project" value="InterPro"/>
</dbReference>
<dbReference type="GO" id="GO:0005581">
    <property type="term" value="C:collagen trimer"/>
    <property type="evidence" value="ECO:0007669"/>
    <property type="project" value="UniProtKB-KW"/>
</dbReference>
<gene>
    <name evidence="4" type="ORF">GCK32_021980</name>
</gene>
<reference evidence="4 5" key="1">
    <citation type="submission" date="2019-10" db="EMBL/GenBank/DDBJ databases">
        <title>Assembly and Annotation for the nematode Trichostrongylus colubriformis.</title>
        <authorList>
            <person name="Martin J."/>
        </authorList>
    </citation>
    <scope>NUCLEOTIDE SEQUENCE [LARGE SCALE GENOMIC DNA]</scope>
    <source>
        <strain evidence="4">G859</strain>
        <tissue evidence="4">Whole worm</tissue>
    </source>
</reference>
<evidence type="ECO:0000256" key="2">
    <source>
        <dbReference type="SAM" id="Phobius"/>
    </source>
</evidence>
<keyword evidence="5" id="KW-1185">Reference proteome</keyword>
<dbReference type="Proteomes" id="UP001331761">
    <property type="component" value="Unassembled WGS sequence"/>
</dbReference>
<sequence>MYLRQTRRAIAIDITPEKQLFTGATTASVIALTACIIVFFTIYRDLIDIHDLVMDTVAVFRVETDSAWTEMHSINIRMSPPLEPRQSPYNTMFRSKRQWLPSWCHCEPLKLICPPGLPGPPGPPGMS</sequence>
<feature type="domain" description="Nematode cuticle collagen N-terminal" evidence="3">
    <location>
        <begin position="21"/>
        <end position="71"/>
    </location>
</feature>
<name>A0AAN8F954_TRICO</name>
<accession>A0AAN8F954</accession>
<keyword evidence="1" id="KW-0677">Repeat</keyword>
<keyword evidence="4" id="KW-0176">Collagen</keyword>